<dbReference type="RefSeq" id="WP_271279983.1">
    <property type="nucleotide sequence ID" value="NZ_BAABFD010000024.1"/>
</dbReference>
<dbReference type="Proteomes" id="UP001212498">
    <property type="component" value="Unassembled WGS sequence"/>
</dbReference>
<protein>
    <submittedName>
        <fullName evidence="1">Uncharacterized protein</fullName>
    </submittedName>
</protein>
<name>A0ABT4TCD1_9ACTN</name>
<evidence type="ECO:0000313" key="1">
    <source>
        <dbReference type="EMBL" id="MDA0646805.1"/>
    </source>
</evidence>
<comment type="caution">
    <text evidence="1">The sequence shown here is derived from an EMBL/GenBank/DDBJ whole genome shotgun (WGS) entry which is preliminary data.</text>
</comment>
<accession>A0ABT4TCD1</accession>
<reference evidence="1 2" key="1">
    <citation type="submission" date="2022-11" db="EMBL/GenBank/DDBJ databases">
        <title>Nonomuraea corallina sp. nov., a new species of the genus Nonomuraea isolated from sea side sediment in Thai sea.</title>
        <authorList>
            <person name="Ngamcharungchit C."/>
            <person name="Matsumoto A."/>
            <person name="Suriyachadkun C."/>
            <person name="Panbangred W."/>
            <person name="Inahashi Y."/>
            <person name="Intra B."/>
        </authorList>
    </citation>
    <scope>NUCLEOTIDE SEQUENCE [LARGE SCALE GENOMIC DNA]</scope>
    <source>
        <strain evidence="1 2">DSM 43553</strain>
    </source>
</reference>
<sequence length="125" mass="14032">MDTPPIVCDMTTARDTPEERLAEYRRLFGEALTGRERTAGGIRFRFRAGDGVEEWVRDLAAREKACCAFFTFEVTAPGDEVIWDAAAPDDAGPILEEFYLLPETAVGPAELLRRMEERGLRIHQG</sequence>
<dbReference type="EMBL" id="JAPNUD010000227">
    <property type="protein sequence ID" value="MDA0646805.1"/>
    <property type="molecule type" value="Genomic_DNA"/>
</dbReference>
<gene>
    <name evidence="1" type="ORF">OUY24_39795</name>
</gene>
<evidence type="ECO:0000313" key="2">
    <source>
        <dbReference type="Proteomes" id="UP001212498"/>
    </source>
</evidence>
<keyword evidence="2" id="KW-1185">Reference proteome</keyword>
<organism evidence="1 2">
    <name type="scientific">Nonomuraea ferruginea</name>
    <dbReference type="NCBI Taxonomy" id="46174"/>
    <lineage>
        <taxon>Bacteria</taxon>
        <taxon>Bacillati</taxon>
        <taxon>Actinomycetota</taxon>
        <taxon>Actinomycetes</taxon>
        <taxon>Streptosporangiales</taxon>
        <taxon>Streptosporangiaceae</taxon>
        <taxon>Nonomuraea</taxon>
    </lineage>
</organism>
<proteinExistence type="predicted"/>